<evidence type="ECO:0008006" key="9">
    <source>
        <dbReference type="Google" id="ProtNLM"/>
    </source>
</evidence>
<dbReference type="KEGG" id="pgri:PgNI_11382"/>
<keyword evidence="5" id="KW-0539">Nucleus</keyword>
<evidence type="ECO:0000256" key="6">
    <source>
        <dbReference type="SAM" id="MobiDB-lite"/>
    </source>
</evidence>
<reference evidence="7 8" key="1">
    <citation type="journal article" date="2019" name="Mol. Biol. Evol.">
        <title>Blast fungal genomes show frequent chromosomal changes, gene gains and losses, and effector gene turnover.</title>
        <authorList>
            <person name="Gomez Luciano L.B."/>
            <person name="Jason Tsai I."/>
            <person name="Chuma I."/>
            <person name="Tosa Y."/>
            <person name="Chen Y.H."/>
            <person name="Li J.Y."/>
            <person name="Li M.Y."/>
            <person name="Jade Lu M.Y."/>
            <person name="Nakayashiki H."/>
            <person name="Li W.H."/>
        </authorList>
    </citation>
    <scope>NUCLEOTIDE SEQUENCE [LARGE SCALE GENOMIC DNA]</scope>
    <source>
        <strain evidence="7 8">NI907</strain>
    </source>
</reference>
<dbReference type="InterPro" id="IPR036864">
    <property type="entry name" value="Zn2-C6_fun-type_DNA-bd_sf"/>
</dbReference>
<keyword evidence="2" id="KW-0805">Transcription regulation</keyword>
<evidence type="ECO:0000313" key="7">
    <source>
        <dbReference type="Proteomes" id="UP000515153"/>
    </source>
</evidence>
<dbReference type="PANTHER" id="PTHR31845:SF10">
    <property type="entry name" value="ZN(II)2CYS6 TRANSCRIPTION FACTOR (EUROFUNG)"/>
    <property type="match status" value="1"/>
</dbReference>
<dbReference type="GO" id="GO:0000981">
    <property type="term" value="F:DNA-binding transcription factor activity, RNA polymerase II-specific"/>
    <property type="evidence" value="ECO:0007669"/>
    <property type="project" value="InterPro"/>
</dbReference>
<dbReference type="SUPFAM" id="SSF57701">
    <property type="entry name" value="Zn2/Cys6 DNA-binding domain"/>
    <property type="match status" value="1"/>
</dbReference>
<accession>A0A6P8APP9</accession>
<feature type="region of interest" description="Disordered" evidence="6">
    <location>
        <begin position="116"/>
        <end position="214"/>
    </location>
</feature>
<dbReference type="GO" id="GO:0008270">
    <property type="term" value="F:zinc ion binding"/>
    <property type="evidence" value="ECO:0007669"/>
    <property type="project" value="InterPro"/>
</dbReference>
<organism evidence="7 8">
    <name type="scientific">Pyricularia grisea</name>
    <name type="common">Crabgrass-specific blast fungus</name>
    <name type="synonym">Magnaporthe grisea</name>
    <dbReference type="NCBI Taxonomy" id="148305"/>
    <lineage>
        <taxon>Eukaryota</taxon>
        <taxon>Fungi</taxon>
        <taxon>Dikarya</taxon>
        <taxon>Ascomycota</taxon>
        <taxon>Pezizomycotina</taxon>
        <taxon>Sordariomycetes</taxon>
        <taxon>Sordariomycetidae</taxon>
        <taxon>Magnaporthales</taxon>
        <taxon>Pyriculariaceae</taxon>
        <taxon>Pyricularia</taxon>
    </lineage>
</organism>
<protein>
    <recommendedName>
        <fullName evidence="9">Zn(2)-C6 fungal-type domain-containing protein</fullName>
    </recommendedName>
</protein>
<dbReference type="PANTHER" id="PTHR31845">
    <property type="entry name" value="FINGER DOMAIN PROTEIN, PUTATIVE-RELATED"/>
    <property type="match status" value="1"/>
</dbReference>
<dbReference type="AlphaFoldDB" id="A0A6P8APP9"/>
<evidence type="ECO:0000256" key="3">
    <source>
        <dbReference type="ARBA" id="ARBA00023125"/>
    </source>
</evidence>
<comment type="subcellular location">
    <subcellularLocation>
        <location evidence="1">Nucleus</location>
    </subcellularLocation>
</comment>
<dbReference type="RefSeq" id="XP_030976873.1">
    <property type="nucleotide sequence ID" value="XM_031131349.1"/>
</dbReference>
<dbReference type="GeneID" id="41966254"/>
<evidence type="ECO:0000256" key="4">
    <source>
        <dbReference type="ARBA" id="ARBA00023163"/>
    </source>
</evidence>
<evidence type="ECO:0000256" key="1">
    <source>
        <dbReference type="ARBA" id="ARBA00004123"/>
    </source>
</evidence>
<keyword evidence="7" id="KW-1185">Reference proteome</keyword>
<dbReference type="Proteomes" id="UP000515153">
    <property type="component" value="Chromosome VI"/>
</dbReference>
<evidence type="ECO:0000256" key="2">
    <source>
        <dbReference type="ARBA" id="ARBA00023015"/>
    </source>
</evidence>
<evidence type="ECO:0000313" key="8">
    <source>
        <dbReference type="RefSeq" id="XP_030976873.1"/>
    </source>
</evidence>
<proteinExistence type="predicted"/>
<keyword evidence="4" id="KW-0804">Transcription</keyword>
<dbReference type="CDD" id="cd00067">
    <property type="entry name" value="GAL4"/>
    <property type="match status" value="1"/>
</dbReference>
<name>A0A6P8APP9_PYRGI</name>
<feature type="compositionally biased region" description="Polar residues" evidence="6">
    <location>
        <begin position="147"/>
        <end position="157"/>
    </location>
</feature>
<reference evidence="8" key="3">
    <citation type="submission" date="2025-08" db="UniProtKB">
        <authorList>
            <consortium name="RefSeq"/>
        </authorList>
    </citation>
    <scope>IDENTIFICATION</scope>
    <source>
        <strain evidence="8">NI907</strain>
    </source>
</reference>
<feature type="compositionally biased region" description="Low complexity" evidence="6">
    <location>
        <begin position="184"/>
        <end position="199"/>
    </location>
</feature>
<reference evidence="8" key="2">
    <citation type="submission" date="2019-10" db="EMBL/GenBank/DDBJ databases">
        <authorList>
            <consortium name="NCBI Genome Project"/>
        </authorList>
    </citation>
    <scope>NUCLEOTIDE SEQUENCE</scope>
    <source>
        <strain evidence="8">NI907</strain>
    </source>
</reference>
<dbReference type="GO" id="GO:0005634">
    <property type="term" value="C:nucleus"/>
    <property type="evidence" value="ECO:0007669"/>
    <property type="project" value="UniProtKB-SubCell"/>
</dbReference>
<dbReference type="GO" id="GO:0000976">
    <property type="term" value="F:transcription cis-regulatory region binding"/>
    <property type="evidence" value="ECO:0007669"/>
    <property type="project" value="TreeGrafter"/>
</dbReference>
<sequence length="781" mass="85807">MTREETKMPVVARKEKSRNKSLLGLDGVFRLDPTTLGCQKDATRKLDLSSVPVQQPTTRYSSDMASHGSSLQTLKFVPPGGHRACANCSVAKAKCITPDGATKCERCQRMNKECFAKSKSTRKKKQSAELLGAPGGGPGPVRKPRSRQPSASPSNTSRLRDETNSSGRPGSGVNTTSHAERQVSDMSSPSSPASHQPLSEPASRQPRRKEAASASGPIDAFFAQNPSVAADADNLVAFYRRYQEQHCPMLVGHTEAASLRRDNEVLFMAILMAGSFNDHAQQERIASCCVDVIMENIQQPEKRTFKLLEGINCFLAWSHAMKQNGCLLGIVLRSTVTLAAEVQHGLTPPSAQVNPAMTRDDLEPVKLAQERTWDRYVEECRGLARCYFIVSVIGQLTKPCTVMYQNMQWSQQLEQACTVLEGQEADADACLVAALARLVHVAEKMTAPGGDLEQCSSSQPFIDAENAEMLFGDFISRLPQALQCSNFFRAHLHTVEILLYRLSIPDSSAPGRKRVLISKTRPQAELQLRCIQAISAFSDIFYSIAPSFYVCLPSTIWTQMHQISCVVSTIASAPQLGWSADFLPATLLPEHHRQRLVANFEQASLTLSAMRPEMSSNGNLFDAWAVDARSQSPASSFGWCMYEGLLGALTENDDTSLGFAMSMMRQQLPMPNSPQTSQVPQQSIAVPSNVQQTQHQLPCQGFNDLTVQDDAGIWSGVPAGDWNPWLDDASSAAFLDVPAQTFDRSQRLQVPRTAPEEQPVEASYLLWEGVEQWWPQTTGPP</sequence>
<keyword evidence="3" id="KW-0238">DNA-binding</keyword>
<feature type="compositionally biased region" description="Polar residues" evidence="6">
    <location>
        <begin position="164"/>
        <end position="177"/>
    </location>
</feature>
<gene>
    <name evidence="8" type="ORF">PgNI_11382</name>
</gene>
<dbReference type="InterPro" id="IPR051089">
    <property type="entry name" value="prtT"/>
</dbReference>
<dbReference type="InterPro" id="IPR001138">
    <property type="entry name" value="Zn2Cys6_DnaBD"/>
</dbReference>
<evidence type="ECO:0000256" key="5">
    <source>
        <dbReference type="ARBA" id="ARBA00023242"/>
    </source>
</evidence>